<organism evidence="2 3">
    <name type="scientific">Glutamicibacter soli</name>
    <dbReference type="NCBI Taxonomy" id="453836"/>
    <lineage>
        <taxon>Bacteria</taxon>
        <taxon>Bacillati</taxon>
        <taxon>Actinomycetota</taxon>
        <taxon>Actinomycetes</taxon>
        <taxon>Micrococcales</taxon>
        <taxon>Micrococcaceae</taxon>
        <taxon>Glutamicibacter</taxon>
    </lineage>
</organism>
<dbReference type="AlphaFoldDB" id="A0A365YKN7"/>
<comment type="caution">
    <text evidence="2">The sequence shown here is derived from an EMBL/GenBank/DDBJ whole genome shotgun (WGS) entry which is preliminary data.</text>
</comment>
<evidence type="ECO:0000313" key="3">
    <source>
        <dbReference type="Proteomes" id="UP000252167"/>
    </source>
</evidence>
<feature type="transmembrane region" description="Helical" evidence="1">
    <location>
        <begin position="81"/>
        <end position="102"/>
    </location>
</feature>
<protein>
    <submittedName>
        <fullName evidence="2">Uncharacterized protein</fullName>
    </submittedName>
</protein>
<evidence type="ECO:0000313" key="2">
    <source>
        <dbReference type="EMBL" id="RBM02830.1"/>
    </source>
</evidence>
<dbReference type="EMBL" id="POAF01000002">
    <property type="protein sequence ID" value="RBM02830.1"/>
    <property type="molecule type" value="Genomic_DNA"/>
</dbReference>
<proteinExistence type="predicted"/>
<keyword evidence="1" id="KW-0812">Transmembrane</keyword>
<accession>A0A365YKN7</accession>
<sequence length="156" mass="16854">MRISVVIFGVLVICMQAFFGAFLMNDWAVTAASELPLEETVAEMRRAEQNYSKNGGIVFASLGVVLALGWGFLVSQRRFIASNWAALTSWGAIIALGAPAYFSFSFGNMNSVGDTFYDWNSDAAFTLEEPLYVASGIAALVAVIGLVAVLRRPAIR</sequence>
<keyword evidence="3" id="KW-1185">Reference proteome</keyword>
<feature type="transmembrane region" description="Helical" evidence="1">
    <location>
        <begin position="56"/>
        <end position="74"/>
    </location>
</feature>
<evidence type="ECO:0000256" key="1">
    <source>
        <dbReference type="SAM" id="Phobius"/>
    </source>
</evidence>
<gene>
    <name evidence="2" type="ORF">C1H84_05210</name>
</gene>
<dbReference type="RefSeq" id="WP_113606748.1">
    <property type="nucleotide sequence ID" value="NZ_POAF01000002.1"/>
</dbReference>
<feature type="transmembrane region" description="Helical" evidence="1">
    <location>
        <begin position="131"/>
        <end position="150"/>
    </location>
</feature>
<dbReference type="Proteomes" id="UP000252167">
    <property type="component" value="Unassembled WGS sequence"/>
</dbReference>
<name>A0A365YKN7_9MICC</name>
<keyword evidence="1" id="KW-1133">Transmembrane helix</keyword>
<reference evidence="2 3" key="1">
    <citation type="submission" date="2018-01" db="EMBL/GenBank/DDBJ databases">
        <title>Glutamicibacter soli strain NHPC-3 Whole genome sequence and assembly.</title>
        <authorList>
            <person name="Choudhury P."/>
            <person name="Gupta D."/>
            <person name="Sengupta K."/>
            <person name="Jawed A."/>
            <person name="Sultana N."/>
            <person name="Saha P."/>
        </authorList>
    </citation>
    <scope>NUCLEOTIDE SEQUENCE [LARGE SCALE GENOMIC DNA]</scope>
    <source>
        <strain evidence="2 3">NHPC-3</strain>
    </source>
</reference>
<keyword evidence="1" id="KW-0472">Membrane</keyword>